<gene>
    <name evidence="1" type="ORF">T265_04633</name>
</gene>
<proteinExistence type="predicted"/>
<evidence type="ECO:0000313" key="2">
    <source>
        <dbReference type="Proteomes" id="UP000054324"/>
    </source>
</evidence>
<evidence type="ECO:0000313" key="1">
    <source>
        <dbReference type="EMBL" id="KER28590.1"/>
    </source>
</evidence>
<dbReference type="Proteomes" id="UP000054324">
    <property type="component" value="Unassembled WGS sequence"/>
</dbReference>
<dbReference type="GeneID" id="20318815"/>
<sequence length="80" mass="9251">MRATELHTDPALTLAVRCCYVREAHPTQEWPKSPRVTCLFGIKPRSDWPKVRTQQPITTHYAPNGVCQWRIQNASEFSEL</sequence>
<dbReference type="CTD" id="20318815"/>
<dbReference type="AlphaFoldDB" id="A0A074ZZ52"/>
<dbReference type="KEGG" id="ovi:T265_04633"/>
<dbReference type="RefSeq" id="XP_009167679.1">
    <property type="nucleotide sequence ID" value="XM_009169415.1"/>
</dbReference>
<keyword evidence="2" id="KW-1185">Reference proteome</keyword>
<name>A0A074ZZ52_OPIVI</name>
<dbReference type="EMBL" id="KL596696">
    <property type="protein sequence ID" value="KER28590.1"/>
    <property type="molecule type" value="Genomic_DNA"/>
</dbReference>
<reference evidence="1 2" key="1">
    <citation type="submission" date="2013-11" db="EMBL/GenBank/DDBJ databases">
        <title>Opisthorchis viverrini - life in the bile duct.</title>
        <authorList>
            <person name="Young N.D."/>
            <person name="Nagarajan N."/>
            <person name="Lin S.J."/>
            <person name="Korhonen P.K."/>
            <person name="Jex A.R."/>
            <person name="Hall R.S."/>
            <person name="Safavi-Hemami H."/>
            <person name="Kaewkong W."/>
            <person name="Bertrand D."/>
            <person name="Gao S."/>
            <person name="Seet Q."/>
            <person name="Wongkham S."/>
            <person name="Teh B.T."/>
            <person name="Wongkham C."/>
            <person name="Intapan P.M."/>
            <person name="Maleewong W."/>
            <person name="Yang X."/>
            <person name="Hu M."/>
            <person name="Wang Z."/>
            <person name="Hofmann A."/>
            <person name="Sternberg P.W."/>
            <person name="Tan P."/>
            <person name="Wang J."/>
            <person name="Gasser R.B."/>
        </authorList>
    </citation>
    <scope>NUCLEOTIDE SEQUENCE [LARGE SCALE GENOMIC DNA]</scope>
</reference>
<accession>A0A074ZZ52</accession>
<organism evidence="1 2">
    <name type="scientific">Opisthorchis viverrini</name>
    <name type="common">Southeast Asian liver fluke</name>
    <dbReference type="NCBI Taxonomy" id="6198"/>
    <lineage>
        <taxon>Eukaryota</taxon>
        <taxon>Metazoa</taxon>
        <taxon>Spiralia</taxon>
        <taxon>Lophotrochozoa</taxon>
        <taxon>Platyhelminthes</taxon>
        <taxon>Trematoda</taxon>
        <taxon>Digenea</taxon>
        <taxon>Opisthorchiida</taxon>
        <taxon>Opisthorchiata</taxon>
        <taxon>Opisthorchiidae</taxon>
        <taxon>Opisthorchis</taxon>
    </lineage>
</organism>
<protein>
    <submittedName>
        <fullName evidence="1">Uncharacterized protein</fullName>
    </submittedName>
</protein>